<evidence type="ECO:0008006" key="9">
    <source>
        <dbReference type="Google" id="ProtNLM"/>
    </source>
</evidence>
<accession>A0A922IPC1</accession>
<evidence type="ECO:0000256" key="5">
    <source>
        <dbReference type="ARBA" id="ARBA00023146"/>
    </source>
</evidence>
<dbReference type="InterPro" id="IPR050203">
    <property type="entry name" value="Trp-tRNA_synthetase"/>
</dbReference>
<reference evidence="7" key="3">
    <citation type="submission" date="2021-06" db="EMBL/GenBank/DDBJ databases">
        <title>Chromosome-level genome assembly for S. haematobium.</title>
        <authorList>
            <person name="Stroehlein A.J."/>
        </authorList>
    </citation>
    <scope>NUCLEOTIDE SEQUENCE</scope>
</reference>
<dbReference type="PANTHER" id="PTHR43766:SF1">
    <property type="entry name" value="TRYPTOPHAN--TRNA LIGASE, MITOCHONDRIAL"/>
    <property type="match status" value="1"/>
</dbReference>
<organism evidence="7 8">
    <name type="scientific">Schistosoma haematobium</name>
    <name type="common">Blood fluke</name>
    <dbReference type="NCBI Taxonomy" id="6185"/>
    <lineage>
        <taxon>Eukaryota</taxon>
        <taxon>Metazoa</taxon>
        <taxon>Spiralia</taxon>
        <taxon>Lophotrochozoa</taxon>
        <taxon>Platyhelminthes</taxon>
        <taxon>Trematoda</taxon>
        <taxon>Digenea</taxon>
        <taxon>Strigeidida</taxon>
        <taxon>Schistosomatoidea</taxon>
        <taxon>Schistosomatidae</taxon>
        <taxon>Schistosoma</taxon>
    </lineage>
</organism>
<keyword evidence="8" id="KW-1185">Reference proteome</keyword>
<dbReference type="PANTHER" id="PTHR43766">
    <property type="entry name" value="TRYPTOPHAN--TRNA LIGASE, MITOCHONDRIAL"/>
    <property type="match status" value="1"/>
</dbReference>
<dbReference type="InterPro" id="IPR002305">
    <property type="entry name" value="aa-tRNA-synth_Ic"/>
</dbReference>
<evidence type="ECO:0000256" key="1">
    <source>
        <dbReference type="ARBA" id="ARBA00022598"/>
    </source>
</evidence>
<dbReference type="SUPFAM" id="SSF52374">
    <property type="entry name" value="Nucleotidylyl transferase"/>
    <property type="match status" value="1"/>
</dbReference>
<dbReference type="GO" id="GO:0070183">
    <property type="term" value="P:mitochondrial tryptophanyl-tRNA aminoacylation"/>
    <property type="evidence" value="ECO:0007669"/>
    <property type="project" value="TreeGrafter"/>
</dbReference>
<keyword evidence="5 6" id="KW-0030">Aminoacyl-tRNA synthetase</keyword>
<evidence type="ECO:0000256" key="4">
    <source>
        <dbReference type="ARBA" id="ARBA00022917"/>
    </source>
</evidence>
<dbReference type="Proteomes" id="UP000471633">
    <property type="component" value="Unassembled WGS sequence"/>
</dbReference>
<comment type="caution">
    <text evidence="7">The sequence shown here is derived from an EMBL/GenBank/DDBJ whole genome shotgun (WGS) entry which is preliminary data.</text>
</comment>
<proteinExistence type="inferred from homology"/>
<name>A0A922IPC1_SCHHA</name>
<keyword evidence="2 6" id="KW-0547">Nucleotide-binding</keyword>
<dbReference type="GO" id="GO:0005759">
    <property type="term" value="C:mitochondrial matrix"/>
    <property type="evidence" value="ECO:0007669"/>
    <property type="project" value="TreeGrafter"/>
</dbReference>
<feature type="non-terminal residue" evidence="7">
    <location>
        <position position="106"/>
    </location>
</feature>
<dbReference type="Pfam" id="PF00579">
    <property type="entry name" value="tRNA-synt_1b"/>
    <property type="match status" value="1"/>
</dbReference>
<evidence type="ECO:0000313" key="7">
    <source>
        <dbReference type="EMBL" id="KAH9583957.1"/>
    </source>
</evidence>
<dbReference type="EMBL" id="AMPZ03000005">
    <property type="protein sequence ID" value="KAH9583957.1"/>
    <property type="molecule type" value="Genomic_DNA"/>
</dbReference>
<dbReference type="GeneID" id="24598212"/>
<gene>
    <name evidence="7" type="ORF">MS3_00008208</name>
</gene>
<protein>
    <recommendedName>
        <fullName evidence="9">Tryptophan--tRNA ligase</fullName>
    </recommendedName>
</protein>
<reference evidence="7" key="1">
    <citation type="journal article" date="2012" name="Nat. Genet.">
        <title>Whole-genome sequence of Schistosoma haematobium.</title>
        <authorList>
            <person name="Young N.D."/>
            <person name="Jex A.R."/>
            <person name="Li B."/>
            <person name="Liu S."/>
            <person name="Yang L."/>
            <person name="Xiong Z."/>
            <person name="Li Y."/>
            <person name="Cantacessi C."/>
            <person name="Hall R.S."/>
            <person name="Xu X."/>
            <person name="Chen F."/>
            <person name="Wu X."/>
            <person name="Zerlotini A."/>
            <person name="Oliveira G."/>
            <person name="Hofmann A."/>
            <person name="Zhang G."/>
            <person name="Fang X."/>
            <person name="Kang Y."/>
            <person name="Campbell B.E."/>
            <person name="Loukas A."/>
            <person name="Ranganathan S."/>
            <person name="Rollinson D."/>
            <person name="Rinaldi G."/>
            <person name="Brindley P.J."/>
            <person name="Yang H."/>
            <person name="Wang J."/>
            <person name="Wang J."/>
            <person name="Gasser R.B."/>
        </authorList>
    </citation>
    <scope>NUCLEOTIDE SEQUENCE</scope>
</reference>
<evidence type="ECO:0000256" key="6">
    <source>
        <dbReference type="RuleBase" id="RU363036"/>
    </source>
</evidence>
<dbReference type="Gene3D" id="1.10.240.10">
    <property type="entry name" value="Tyrosyl-Transfer RNA Synthetase"/>
    <property type="match status" value="1"/>
</dbReference>
<evidence type="ECO:0000313" key="8">
    <source>
        <dbReference type="Proteomes" id="UP000471633"/>
    </source>
</evidence>
<dbReference type="RefSeq" id="XP_051067155.1">
    <property type="nucleotide sequence ID" value="XM_051216556.1"/>
</dbReference>
<dbReference type="AlphaFoldDB" id="A0A922IPC1"/>
<dbReference type="GO" id="GO:0004830">
    <property type="term" value="F:tryptophan-tRNA ligase activity"/>
    <property type="evidence" value="ECO:0007669"/>
    <property type="project" value="TreeGrafter"/>
</dbReference>
<keyword evidence="4 6" id="KW-0648">Protein biosynthesis</keyword>
<keyword evidence="3 6" id="KW-0067">ATP-binding</keyword>
<dbReference type="CTD" id="24598212"/>
<dbReference type="GO" id="GO:0005524">
    <property type="term" value="F:ATP binding"/>
    <property type="evidence" value="ECO:0007669"/>
    <property type="project" value="UniProtKB-KW"/>
</dbReference>
<sequence>INNLTNPIKKMSKSDTSELGIIYLTDTPDNIYKKIRRAETDSIRKITYDIENRPGVSNLLRILSAIQKLALLILSMKLWRLLSFDLELINVRPLLKTLKHWMAVSS</sequence>
<reference evidence="7" key="2">
    <citation type="journal article" date="2019" name="Gigascience">
        <title>High-quality Schistosoma haematobium genome achieved by single-molecule and long-range sequencing.</title>
        <authorList>
            <person name="Stroehlein A.J."/>
            <person name="Korhonen P.K."/>
            <person name="Chong T.M."/>
            <person name="Lim Y.L."/>
            <person name="Chan K.G."/>
            <person name="Webster B."/>
            <person name="Rollinson D."/>
            <person name="Brindley P.J."/>
            <person name="Gasser R.B."/>
            <person name="Young N.D."/>
        </authorList>
    </citation>
    <scope>NUCLEOTIDE SEQUENCE</scope>
</reference>
<comment type="similarity">
    <text evidence="6">Belongs to the class-I aminoacyl-tRNA synthetase family.</text>
</comment>
<keyword evidence="1 6" id="KW-0436">Ligase</keyword>
<evidence type="ECO:0000256" key="2">
    <source>
        <dbReference type="ARBA" id="ARBA00022741"/>
    </source>
</evidence>
<reference evidence="7" key="4">
    <citation type="journal article" date="2022" name="PLoS Pathog.">
        <title>Chromosome-level genome of Schistosoma haematobium underpins genome-wide explorations of molecular variation.</title>
        <authorList>
            <person name="Stroehlein A.J."/>
            <person name="Korhonen P.K."/>
            <person name="Lee V.V."/>
            <person name="Ralph S.A."/>
            <person name="Mentink-Kane M."/>
            <person name="You H."/>
            <person name="McManus D.P."/>
            <person name="Tchuente L.T."/>
            <person name="Stothard J.R."/>
            <person name="Kaur P."/>
            <person name="Dudchenko O."/>
            <person name="Aiden E.L."/>
            <person name="Yang B."/>
            <person name="Yang H."/>
            <person name="Emery A.M."/>
            <person name="Webster B.L."/>
            <person name="Brindley P.J."/>
            <person name="Rollinson D."/>
            <person name="Chang B.C.H."/>
            <person name="Gasser R.B."/>
            <person name="Young N.D."/>
        </authorList>
    </citation>
    <scope>NUCLEOTIDE SEQUENCE</scope>
</reference>
<evidence type="ECO:0000256" key="3">
    <source>
        <dbReference type="ARBA" id="ARBA00022840"/>
    </source>
</evidence>